<evidence type="ECO:0000256" key="3">
    <source>
        <dbReference type="ARBA" id="ARBA00022723"/>
    </source>
</evidence>
<feature type="binding site" evidence="11">
    <location>
        <position position="198"/>
    </location>
    <ligand>
        <name>Zn(2+)</name>
        <dbReference type="ChEBI" id="CHEBI:29105"/>
    </ligand>
</feature>
<dbReference type="Proteomes" id="UP000266389">
    <property type="component" value="Unassembled WGS sequence"/>
</dbReference>
<evidence type="ECO:0000256" key="5">
    <source>
        <dbReference type="ARBA" id="ARBA00022785"/>
    </source>
</evidence>
<evidence type="ECO:0000256" key="4">
    <source>
        <dbReference type="ARBA" id="ARBA00022741"/>
    </source>
</evidence>
<comment type="pathway">
    <text evidence="1 11">Purine metabolism; 7-cyano-7-deazaguanine biosynthesis.</text>
</comment>
<evidence type="ECO:0000256" key="11">
    <source>
        <dbReference type="HAMAP-Rule" id="MF_01633"/>
    </source>
</evidence>
<comment type="catalytic activity">
    <reaction evidence="10 11">
        <text>7-carboxy-7-carbaguanine + NH4(+) + 2 ATP = 7-cyano-7-carbaguanine + 2 AMP + 2 diphosphate + 2 H(+)</text>
        <dbReference type="Rhea" id="RHEA:27982"/>
        <dbReference type="ChEBI" id="CHEBI:15378"/>
        <dbReference type="ChEBI" id="CHEBI:28938"/>
        <dbReference type="ChEBI" id="CHEBI:30616"/>
        <dbReference type="ChEBI" id="CHEBI:33019"/>
        <dbReference type="ChEBI" id="CHEBI:45075"/>
        <dbReference type="ChEBI" id="CHEBI:61036"/>
        <dbReference type="ChEBI" id="CHEBI:456215"/>
        <dbReference type="EC" id="6.3.4.20"/>
    </reaction>
</comment>
<evidence type="ECO:0000256" key="6">
    <source>
        <dbReference type="ARBA" id="ARBA00022833"/>
    </source>
</evidence>
<reference evidence="12 13" key="1">
    <citation type="journal article" date="2011" name="ISME J.">
        <title>Community ecology of hot spring cyanobacterial mats: predominant populations and their functional potential.</title>
        <authorList>
            <person name="Klatt C.G."/>
            <person name="Wood J.M."/>
            <person name="Rusch D.B."/>
            <person name="Bateson M.M."/>
            <person name="Hamamura N."/>
            <person name="Heidelberg J.F."/>
            <person name="Grossman A.R."/>
            <person name="Bhaya D."/>
            <person name="Cohan F.M."/>
            <person name="Kuhl M."/>
            <person name="Bryant D.A."/>
            <person name="Ward D.M."/>
        </authorList>
    </citation>
    <scope>NUCLEOTIDE SEQUENCE [LARGE SCALE GENOMIC DNA]</scope>
    <source>
        <strain evidence="12">OS</strain>
    </source>
</reference>
<dbReference type="UniPathway" id="UPA00391"/>
<comment type="similarity">
    <text evidence="8 11">Belongs to the QueC family.</text>
</comment>
<protein>
    <recommendedName>
        <fullName evidence="9 11">7-cyano-7-deazaguanine synthase</fullName>
        <ecNumber evidence="9 11">6.3.4.20</ecNumber>
    </recommendedName>
    <alternativeName>
        <fullName evidence="11">7-cyano-7-carbaguanine synthase</fullName>
    </alternativeName>
    <alternativeName>
        <fullName evidence="11">PreQ(0) synthase</fullName>
    </alternativeName>
    <alternativeName>
        <fullName evidence="11">Queuosine biosynthesis protein QueC</fullName>
    </alternativeName>
</protein>
<dbReference type="GO" id="GO:0008270">
    <property type="term" value="F:zinc ion binding"/>
    <property type="evidence" value="ECO:0007669"/>
    <property type="project" value="UniProtKB-UniRule"/>
</dbReference>
<dbReference type="EMBL" id="PHFL01000072">
    <property type="protein sequence ID" value="RFM22879.1"/>
    <property type="molecule type" value="Genomic_DNA"/>
</dbReference>
<evidence type="ECO:0000313" key="13">
    <source>
        <dbReference type="Proteomes" id="UP000266389"/>
    </source>
</evidence>
<dbReference type="Pfam" id="PF06508">
    <property type="entry name" value="QueC"/>
    <property type="match status" value="1"/>
</dbReference>
<keyword evidence="5 11" id="KW-0671">Queuosine biosynthesis</keyword>
<feature type="binding site" evidence="11">
    <location>
        <position position="195"/>
    </location>
    <ligand>
        <name>Zn(2+)</name>
        <dbReference type="ChEBI" id="CHEBI:29105"/>
    </ligand>
</feature>
<feature type="binding site" evidence="11">
    <location>
        <position position="187"/>
    </location>
    <ligand>
        <name>Zn(2+)</name>
        <dbReference type="ChEBI" id="CHEBI:29105"/>
    </ligand>
</feature>
<name>A0A395LW07_9BACT</name>
<organism evidence="12 13">
    <name type="scientific">Candidatus Thermochlorobacter aerophilus</name>
    <dbReference type="NCBI Taxonomy" id="1868324"/>
    <lineage>
        <taxon>Bacteria</taxon>
        <taxon>Pseudomonadati</taxon>
        <taxon>Chlorobiota</taxon>
        <taxon>Chlorobiia</taxon>
        <taxon>Chlorobiales</taxon>
        <taxon>Candidatus Thermochlorobacteriaceae</taxon>
        <taxon>Candidatus Thermochlorobacter</taxon>
    </lineage>
</organism>
<keyword evidence="2 11" id="KW-0436">Ligase</keyword>
<feature type="binding site" evidence="11">
    <location>
        <position position="201"/>
    </location>
    <ligand>
        <name>Zn(2+)</name>
        <dbReference type="ChEBI" id="CHEBI:29105"/>
    </ligand>
</feature>
<dbReference type="InterPro" id="IPR018317">
    <property type="entry name" value="QueC"/>
</dbReference>
<gene>
    <name evidence="11 12" type="primary">queC</name>
    <name evidence="12" type="ORF">D0433_13745</name>
</gene>
<dbReference type="GO" id="GO:0005524">
    <property type="term" value="F:ATP binding"/>
    <property type="evidence" value="ECO:0007669"/>
    <property type="project" value="UniProtKB-UniRule"/>
</dbReference>
<evidence type="ECO:0000256" key="2">
    <source>
        <dbReference type="ARBA" id="ARBA00022598"/>
    </source>
</evidence>
<dbReference type="GO" id="GO:0016879">
    <property type="term" value="F:ligase activity, forming carbon-nitrogen bonds"/>
    <property type="evidence" value="ECO:0007669"/>
    <property type="project" value="UniProtKB-UniRule"/>
</dbReference>
<dbReference type="CDD" id="cd01995">
    <property type="entry name" value="QueC-like"/>
    <property type="match status" value="1"/>
</dbReference>
<dbReference type="NCBIfam" id="TIGR00364">
    <property type="entry name" value="7-cyano-7-deazaguanine synthase QueC"/>
    <property type="match status" value="1"/>
</dbReference>
<dbReference type="Gene3D" id="3.40.50.620">
    <property type="entry name" value="HUPs"/>
    <property type="match status" value="1"/>
</dbReference>
<dbReference type="HAMAP" id="MF_01633">
    <property type="entry name" value="QueC"/>
    <property type="match status" value="1"/>
</dbReference>
<dbReference type="PANTHER" id="PTHR42914">
    <property type="entry name" value="7-CYANO-7-DEAZAGUANINE SYNTHASE"/>
    <property type="match status" value="1"/>
</dbReference>
<comment type="function">
    <text evidence="11">Catalyzes the ATP-dependent conversion of 7-carboxy-7-deazaguanine (CDG) to 7-cyano-7-deazaguanine (preQ(0)).</text>
</comment>
<proteinExistence type="inferred from homology"/>
<keyword evidence="3 11" id="KW-0479">Metal-binding</keyword>
<comment type="caution">
    <text evidence="12">The sequence shown here is derived from an EMBL/GenBank/DDBJ whole genome shotgun (WGS) entry which is preliminary data.</text>
</comment>
<dbReference type="GO" id="GO:0008616">
    <property type="term" value="P:tRNA queuosine(34) biosynthetic process"/>
    <property type="evidence" value="ECO:0007669"/>
    <property type="project" value="UniProtKB-UniRule"/>
</dbReference>
<evidence type="ECO:0000256" key="10">
    <source>
        <dbReference type="ARBA" id="ARBA00047890"/>
    </source>
</evidence>
<keyword evidence="4 11" id="KW-0547">Nucleotide-binding</keyword>
<keyword evidence="7 11" id="KW-0067">ATP-binding</keyword>
<dbReference type="AlphaFoldDB" id="A0A395LW07"/>
<dbReference type="PANTHER" id="PTHR42914:SF1">
    <property type="entry name" value="7-CYANO-7-DEAZAGUANINE SYNTHASE"/>
    <property type="match status" value="1"/>
</dbReference>
<accession>A0A395LW07</accession>
<dbReference type="EC" id="6.3.4.20" evidence="9 11"/>
<sequence length="226" mass="25533">MRAVVLLSGGMDSLVTTAIAKHLGYELAALHLNYGQRTEQRELKAFHDICDHYRIERRLVIDARHLSQIGGSSLTDFSIPVSRANLHSRDIPTSYVPFRNANILAMATSWAEVIHANKIFIGAVEEDSSGYPDCRQEFYDAFNLVIRLGTKPTTHIEIVTPVIRMKKWEIVIRGMELEAPFELSWSCYQSNDIACGVCDSCALRLRAFEQAGIRDPIEYVTRPSYV</sequence>
<evidence type="ECO:0000256" key="1">
    <source>
        <dbReference type="ARBA" id="ARBA00005061"/>
    </source>
</evidence>
<evidence type="ECO:0000256" key="8">
    <source>
        <dbReference type="ARBA" id="ARBA00037993"/>
    </source>
</evidence>
<evidence type="ECO:0000256" key="9">
    <source>
        <dbReference type="ARBA" id="ARBA00039149"/>
    </source>
</evidence>
<evidence type="ECO:0000256" key="7">
    <source>
        <dbReference type="ARBA" id="ARBA00022840"/>
    </source>
</evidence>
<dbReference type="InterPro" id="IPR014729">
    <property type="entry name" value="Rossmann-like_a/b/a_fold"/>
</dbReference>
<keyword evidence="6 11" id="KW-0862">Zinc</keyword>
<comment type="cofactor">
    <cofactor evidence="11">
        <name>Zn(2+)</name>
        <dbReference type="ChEBI" id="CHEBI:29105"/>
    </cofactor>
    <text evidence="11">Binds 1 zinc ion per subunit.</text>
</comment>
<dbReference type="SUPFAM" id="SSF52402">
    <property type="entry name" value="Adenine nucleotide alpha hydrolases-like"/>
    <property type="match status" value="1"/>
</dbReference>
<evidence type="ECO:0000313" key="12">
    <source>
        <dbReference type="EMBL" id="RFM22879.1"/>
    </source>
</evidence>
<feature type="binding site" evidence="11">
    <location>
        <begin position="7"/>
        <end position="17"/>
    </location>
    <ligand>
        <name>ATP</name>
        <dbReference type="ChEBI" id="CHEBI:30616"/>
    </ligand>
</feature>
<dbReference type="PIRSF" id="PIRSF006293">
    <property type="entry name" value="ExsB"/>
    <property type="match status" value="1"/>
</dbReference>